<dbReference type="Proteomes" id="UP001629156">
    <property type="component" value="Unassembled WGS sequence"/>
</dbReference>
<organism evidence="9 10">
    <name type="scientific">Flavobacterium rhizosphaerae</name>
    <dbReference type="NCBI Taxonomy" id="3163298"/>
    <lineage>
        <taxon>Bacteria</taxon>
        <taxon>Pseudomonadati</taxon>
        <taxon>Bacteroidota</taxon>
        <taxon>Flavobacteriia</taxon>
        <taxon>Flavobacteriales</taxon>
        <taxon>Flavobacteriaceae</taxon>
        <taxon>Flavobacterium</taxon>
    </lineage>
</organism>
<evidence type="ECO:0000256" key="7">
    <source>
        <dbReference type="HAMAP-Rule" id="MF_01008"/>
    </source>
</evidence>
<evidence type="ECO:0000313" key="10">
    <source>
        <dbReference type="Proteomes" id="UP001629156"/>
    </source>
</evidence>
<dbReference type="InterPro" id="IPR038619">
    <property type="entry name" value="MraZ_sf"/>
</dbReference>
<dbReference type="InterPro" id="IPR003444">
    <property type="entry name" value="MraZ"/>
</dbReference>
<dbReference type="CDD" id="cd16321">
    <property type="entry name" value="MraZ_C"/>
    <property type="match status" value="1"/>
</dbReference>
<evidence type="ECO:0000259" key="8">
    <source>
        <dbReference type="PROSITE" id="PS51740"/>
    </source>
</evidence>
<dbReference type="EMBL" id="JBELPZ010000020">
    <property type="protein sequence ID" value="MFL9845680.1"/>
    <property type="molecule type" value="Genomic_DNA"/>
</dbReference>
<keyword evidence="6 7" id="KW-0804">Transcription</keyword>
<keyword evidence="4 7" id="KW-0805">Transcription regulation</keyword>
<evidence type="ECO:0000313" key="9">
    <source>
        <dbReference type="EMBL" id="MFL9845680.1"/>
    </source>
</evidence>
<keyword evidence="2 7" id="KW-0963">Cytoplasm</keyword>
<dbReference type="Gene3D" id="3.40.1550.20">
    <property type="entry name" value="Transcriptional regulator MraZ domain"/>
    <property type="match status" value="1"/>
</dbReference>
<dbReference type="PANTHER" id="PTHR34701:SF1">
    <property type="entry name" value="TRANSCRIPTIONAL REGULATOR MRAZ"/>
    <property type="match status" value="1"/>
</dbReference>
<dbReference type="SUPFAM" id="SSF89447">
    <property type="entry name" value="AbrB/MazE/MraZ-like"/>
    <property type="match status" value="1"/>
</dbReference>
<keyword evidence="10" id="KW-1185">Reference proteome</keyword>
<comment type="similarity">
    <text evidence="7">Belongs to the MraZ family.</text>
</comment>
<dbReference type="InterPro" id="IPR020603">
    <property type="entry name" value="MraZ_dom"/>
</dbReference>
<evidence type="ECO:0000256" key="5">
    <source>
        <dbReference type="ARBA" id="ARBA00023125"/>
    </source>
</evidence>
<dbReference type="Pfam" id="PF02381">
    <property type="entry name" value="MraZ"/>
    <property type="match status" value="2"/>
</dbReference>
<evidence type="ECO:0000256" key="2">
    <source>
        <dbReference type="ARBA" id="ARBA00022490"/>
    </source>
</evidence>
<protein>
    <recommendedName>
        <fullName evidence="1 7">Transcriptional regulator MraZ</fullName>
    </recommendedName>
</protein>
<feature type="domain" description="SpoVT-AbrB" evidence="8">
    <location>
        <begin position="7"/>
        <end position="54"/>
    </location>
</feature>
<accession>A0ABW8Z0A1</accession>
<feature type="domain" description="SpoVT-AbrB" evidence="8">
    <location>
        <begin position="83"/>
        <end position="126"/>
    </location>
</feature>
<dbReference type="CDD" id="cd16320">
    <property type="entry name" value="MraZ_N"/>
    <property type="match status" value="1"/>
</dbReference>
<dbReference type="PANTHER" id="PTHR34701">
    <property type="entry name" value="TRANSCRIPTIONAL REGULATOR MRAZ"/>
    <property type="match status" value="1"/>
</dbReference>
<dbReference type="RefSeq" id="WP_408085961.1">
    <property type="nucleotide sequence ID" value="NZ_JBELPZ010000020.1"/>
</dbReference>
<evidence type="ECO:0000256" key="1">
    <source>
        <dbReference type="ARBA" id="ARBA00013860"/>
    </source>
</evidence>
<dbReference type="InterPro" id="IPR007159">
    <property type="entry name" value="SpoVT-AbrB_dom"/>
</dbReference>
<keyword evidence="3" id="KW-0677">Repeat</keyword>
<comment type="subcellular location">
    <subcellularLocation>
        <location evidence="7">Cytoplasm</location>
        <location evidence="7">Nucleoid</location>
    </subcellularLocation>
</comment>
<gene>
    <name evidence="7 9" type="primary">mraZ</name>
    <name evidence="9" type="ORF">ABS766_14755</name>
</gene>
<evidence type="ECO:0000256" key="4">
    <source>
        <dbReference type="ARBA" id="ARBA00023015"/>
    </source>
</evidence>
<dbReference type="InterPro" id="IPR035644">
    <property type="entry name" value="MraZ_C"/>
</dbReference>
<name>A0ABW8Z0A1_9FLAO</name>
<comment type="caution">
    <text evidence="9">The sequence shown here is derived from an EMBL/GenBank/DDBJ whole genome shotgun (WGS) entry which is preliminary data.</text>
</comment>
<evidence type="ECO:0000256" key="6">
    <source>
        <dbReference type="ARBA" id="ARBA00023163"/>
    </source>
</evidence>
<evidence type="ECO:0000256" key="3">
    <source>
        <dbReference type="ARBA" id="ARBA00022737"/>
    </source>
</evidence>
<reference evidence="9 10" key="1">
    <citation type="submission" date="2024-06" db="EMBL/GenBank/DDBJ databases">
        <authorList>
            <person name="Kaempfer P."/>
            <person name="Viver T."/>
        </authorList>
    </citation>
    <scope>NUCLEOTIDE SEQUENCE [LARGE SCALE GENOMIC DNA]</scope>
    <source>
        <strain evidence="9 10">ST-119</strain>
    </source>
</reference>
<sequence length="156" mass="17471">MNTIIGTYECKVDNKGRMMIPAPLKKQLHEGLGDGFVLKRSVFQPCLELYPMAEWNKMMEKINKLNRFVKKNNDFIRRFTAGVKIVEMDAAGRLLVPKDLVLFAGIEANVVLSSAVNIVEVWDKDRYEASIDASADDFAALAEEVMGNINDDDGIS</sequence>
<dbReference type="InterPro" id="IPR037914">
    <property type="entry name" value="SpoVT-AbrB_sf"/>
</dbReference>
<comment type="subunit">
    <text evidence="7">Forms oligomers.</text>
</comment>
<dbReference type="PROSITE" id="PS51740">
    <property type="entry name" value="SPOVT_ABRB"/>
    <property type="match status" value="2"/>
</dbReference>
<dbReference type="InterPro" id="IPR035642">
    <property type="entry name" value="MraZ_N"/>
</dbReference>
<dbReference type="NCBIfam" id="TIGR00242">
    <property type="entry name" value="division/cell wall cluster transcriptional repressor MraZ"/>
    <property type="match status" value="1"/>
</dbReference>
<dbReference type="HAMAP" id="MF_01008">
    <property type="entry name" value="MraZ"/>
    <property type="match status" value="1"/>
</dbReference>
<proteinExistence type="inferred from homology"/>
<keyword evidence="5 7" id="KW-0238">DNA-binding</keyword>